<dbReference type="EMBL" id="FN393067">
    <property type="protein sequence ID" value="CAY79321.1"/>
    <property type="molecule type" value="Genomic_DNA"/>
</dbReference>
<organism evidence="2">
    <name type="scientific">Saccharomyces cerevisiae (strain Lalvin EC1118 / Prise de mousse)</name>
    <name type="common">Baker's yeast</name>
    <dbReference type="NCBI Taxonomy" id="643680"/>
    <lineage>
        <taxon>Eukaryota</taxon>
        <taxon>Fungi</taxon>
        <taxon>Dikarya</taxon>
        <taxon>Ascomycota</taxon>
        <taxon>Saccharomycotina</taxon>
        <taxon>Saccharomycetes</taxon>
        <taxon>Saccharomycetales</taxon>
        <taxon>Saccharomycetaceae</taxon>
        <taxon>Saccharomyces</taxon>
    </lineage>
</organism>
<dbReference type="HOGENOM" id="CLU_1939736_0_0_1"/>
<gene>
    <name evidence="2" type="ORF">EC1118_1E8_2751g</name>
</gene>
<evidence type="ECO:0000256" key="1">
    <source>
        <dbReference type="SAM" id="Phobius"/>
    </source>
</evidence>
<keyword evidence="1" id="KW-1133">Transmembrane helix</keyword>
<dbReference type="OrthoDB" id="10379798at2759"/>
<protein>
    <submittedName>
        <fullName evidence="2">EC1118_1E8_2751p</fullName>
    </submittedName>
</protein>
<keyword evidence="1" id="KW-0472">Membrane</keyword>
<feature type="transmembrane region" description="Helical" evidence="1">
    <location>
        <begin position="21"/>
        <end position="42"/>
    </location>
</feature>
<proteinExistence type="predicted"/>
<dbReference type="AlphaFoldDB" id="C8Z7F5"/>
<sequence length="130" mass="15470">MTWTLRNLHNSQKKVLVDITIWLALSPYGDMALFTSFEYIIGEYYRYSILPLHQNLHKLLFTLFLICLASWKEGNRSCRYKWQKFVCNKLNSPETNFVPIRTSVNKNSKMIVEKQISIHISLKCIVYKEY</sequence>
<name>C8Z7F5_YEAS8</name>
<evidence type="ECO:0000313" key="2">
    <source>
        <dbReference type="EMBL" id="CAY79321.1"/>
    </source>
</evidence>
<keyword evidence="1" id="KW-0812">Transmembrane</keyword>
<reference evidence="2" key="1">
    <citation type="journal article" date="2009" name="Proc. Natl. Acad. Sci. U.S.A.">
        <title>Eukaryote-to-eukaryote gene transfer events revealed by the genome sequence of the wine yeast Saccharomyces cerevisiae EC1118.</title>
        <authorList>
            <person name="Novo M."/>
            <person name="Bigey F."/>
            <person name="Beyne E."/>
            <person name="Galeote V."/>
            <person name="Gavory F."/>
            <person name="Mallet S."/>
            <person name="Cambot B."/>
            <person name="Legras J.L."/>
            <person name="Wincker P."/>
            <person name="Casaregola S."/>
            <person name="Dequin S."/>
        </authorList>
    </citation>
    <scope>NUCLEOTIDE SEQUENCE [LARGE SCALE GENOMIC DNA]</scope>
    <source>
        <strain evidence="2">Lalvin EC1118</strain>
        <strain>Lalvin EC1118 / Prise de mousse</strain>
    </source>
</reference>
<accession>C8Z7F5</accession>